<dbReference type="GeneID" id="85369232"/>
<evidence type="ECO:0000313" key="3">
    <source>
        <dbReference type="Proteomes" id="UP001241169"/>
    </source>
</evidence>
<dbReference type="RefSeq" id="XP_060356190.1">
    <property type="nucleotide sequence ID" value="XM_060485333.1"/>
</dbReference>
<proteinExistence type="predicted"/>
<feature type="region of interest" description="Disordered" evidence="1">
    <location>
        <begin position="224"/>
        <end position="265"/>
    </location>
</feature>
<name>A0ABQ9T5Q0_9PEZI</name>
<evidence type="ECO:0000313" key="2">
    <source>
        <dbReference type="EMBL" id="KAK1547076.1"/>
    </source>
</evidence>
<dbReference type="EMBL" id="MOPA01000001">
    <property type="protein sequence ID" value="KAK1547076.1"/>
    <property type="molecule type" value="Genomic_DNA"/>
</dbReference>
<organism evidence="2 3">
    <name type="scientific">Colletotrichum paranaense</name>
    <dbReference type="NCBI Taxonomy" id="1914294"/>
    <lineage>
        <taxon>Eukaryota</taxon>
        <taxon>Fungi</taxon>
        <taxon>Dikarya</taxon>
        <taxon>Ascomycota</taxon>
        <taxon>Pezizomycotina</taxon>
        <taxon>Sordariomycetes</taxon>
        <taxon>Hypocreomycetidae</taxon>
        <taxon>Glomerellales</taxon>
        <taxon>Glomerellaceae</taxon>
        <taxon>Colletotrichum</taxon>
        <taxon>Colletotrichum acutatum species complex</taxon>
    </lineage>
</organism>
<protein>
    <submittedName>
        <fullName evidence="2">Uncharacterized protein</fullName>
    </submittedName>
</protein>
<dbReference type="Proteomes" id="UP001241169">
    <property type="component" value="Unassembled WGS sequence"/>
</dbReference>
<reference evidence="2 3" key="1">
    <citation type="submission" date="2016-10" db="EMBL/GenBank/DDBJ databases">
        <title>The genome sequence of Colletotrichum fioriniae PJ7.</title>
        <authorList>
            <person name="Baroncelli R."/>
        </authorList>
    </citation>
    <scope>NUCLEOTIDE SEQUENCE [LARGE SCALE GENOMIC DNA]</scope>
    <source>
        <strain evidence="2 3">IMI 384185</strain>
    </source>
</reference>
<comment type="caution">
    <text evidence="2">The sequence shown here is derived from an EMBL/GenBank/DDBJ whole genome shotgun (WGS) entry which is preliminary data.</text>
</comment>
<keyword evidence="3" id="KW-1185">Reference proteome</keyword>
<gene>
    <name evidence="2" type="ORF">CPAR01_01043</name>
</gene>
<evidence type="ECO:0000256" key="1">
    <source>
        <dbReference type="SAM" id="MobiDB-lite"/>
    </source>
</evidence>
<accession>A0ABQ9T5Q0</accession>
<sequence length="265" mass="29217">MAAAFARCSVPFPLVPSQLRRSVSHRRTFELPWMVHDLFFCPLDALGLVVLPYQACKPATTLLTPYVTRTCGFACVSCPDESVPLPSTGKWEIHKVFLVRWVSAQMQQRSGRFQPSPSPPGPCRVIGYVAGSQSQNQASNAKQGFFPFCCRLLHSTYVLFAQLTTKFNFACWLRGASVIQLHCSPSTISSNCVTIQSNDRTDRPAARHAAVSTSAVPLSLEMFPNVSDGDHHTHPRSTTTTSPQAHNHASRLSYDTHPLPLPLEP</sequence>